<reference evidence="3" key="1">
    <citation type="submission" date="2022-04" db="EMBL/GenBank/DDBJ databases">
        <title>Roseomonas acroporae sp. nov., isolated from coral Acropora digitifera.</title>
        <authorList>
            <person name="Sun H."/>
        </authorList>
    </citation>
    <scope>NUCLEOTIDE SEQUENCE</scope>
    <source>
        <strain evidence="3">NAR14</strain>
    </source>
</reference>
<dbReference type="PANTHER" id="PTHR42928:SF5">
    <property type="entry name" value="BLR1237 PROTEIN"/>
    <property type="match status" value="1"/>
</dbReference>
<name>A0A9X2BTT4_9PROT</name>
<protein>
    <submittedName>
        <fullName evidence="3">Tripartite tricarboxylate transporter substrate binding protein</fullName>
    </submittedName>
</protein>
<proteinExistence type="inferred from homology"/>
<dbReference type="EMBL" id="JALPRX010000036">
    <property type="protein sequence ID" value="MCK8784662.1"/>
    <property type="molecule type" value="Genomic_DNA"/>
</dbReference>
<evidence type="ECO:0000313" key="3">
    <source>
        <dbReference type="EMBL" id="MCK8784662.1"/>
    </source>
</evidence>
<dbReference type="CDD" id="cd07012">
    <property type="entry name" value="PBP2_Bug_TTT"/>
    <property type="match status" value="1"/>
</dbReference>
<sequence>MPTRRTLLILPALAALARASPARAGFPDRPLRIVVPFAPGGNSDTNLRTVTPRMAELLGQDIAVENRPGGNGDVGIEAVLRARPDGYTLLGASTGPIINGPLLQAGPRRDPLRELAPVGLVSLIPMALIVHPDMPARTLGELVRYSRQRAGGVTIGTSGIGGANHLPLELFKAASGANIVHVPFRGGASAVPELLAGNINGTLIELSTVLALHREGRARILAVTSARRSPLLPGVPTFIECGVPGFTAATFVGLFAPSGTPEAAIARVSEALATALSDPDTRARLLTLGAEITEPEERTPEAFATWLRRECERAHRAVQLAGIRPG</sequence>
<dbReference type="Gene3D" id="3.40.190.10">
    <property type="entry name" value="Periplasmic binding protein-like II"/>
    <property type="match status" value="1"/>
</dbReference>
<dbReference type="Gene3D" id="3.40.190.150">
    <property type="entry name" value="Bordetella uptake gene, domain 1"/>
    <property type="match status" value="1"/>
</dbReference>
<comment type="caution">
    <text evidence="3">The sequence shown here is derived from an EMBL/GenBank/DDBJ whole genome shotgun (WGS) entry which is preliminary data.</text>
</comment>
<dbReference type="SUPFAM" id="SSF53850">
    <property type="entry name" value="Periplasmic binding protein-like II"/>
    <property type="match status" value="1"/>
</dbReference>
<dbReference type="AlphaFoldDB" id="A0A9X2BTT4"/>
<dbReference type="Pfam" id="PF03401">
    <property type="entry name" value="TctC"/>
    <property type="match status" value="1"/>
</dbReference>
<keyword evidence="4" id="KW-1185">Reference proteome</keyword>
<dbReference type="RefSeq" id="WP_248666787.1">
    <property type="nucleotide sequence ID" value="NZ_JALPRX010000036.1"/>
</dbReference>
<evidence type="ECO:0000256" key="1">
    <source>
        <dbReference type="ARBA" id="ARBA00006987"/>
    </source>
</evidence>
<keyword evidence="2" id="KW-0732">Signal</keyword>
<feature type="chain" id="PRO_5040855904" evidence="2">
    <location>
        <begin position="25"/>
        <end position="326"/>
    </location>
</feature>
<evidence type="ECO:0000256" key="2">
    <source>
        <dbReference type="SAM" id="SignalP"/>
    </source>
</evidence>
<organism evidence="3 4">
    <name type="scientific">Roseomonas acroporae</name>
    <dbReference type="NCBI Taxonomy" id="2937791"/>
    <lineage>
        <taxon>Bacteria</taxon>
        <taxon>Pseudomonadati</taxon>
        <taxon>Pseudomonadota</taxon>
        <taxon>Alphaproteobacteria</taxon>
        <taxon>Acetobacterales</taxon>
        <taxon>Roseomonadaceae</taxon>
        <taxon>Roseomonas</taxon>
    </lineage>
</organism>
<dbReference type="PIRSF" id="PIRSF017082">
    <property type="entry name" value="YflP"/>
    <property type="match status" value="1"/>
</dbReference>
<gene>
    <name evidence="3" type="ORF">M0638_09730</name>
</gene>
<dbReference type="Proteomes" id="UP001139516">
    <property type="component" value="Unassembled WGS sequence"/>
</dbReference>
<accession>A0A9X2BTT4</accession>
<dbReference type="InterPro" id="IPR005064">
    <property type="entry name" value="BUG"/>
</dbReference>
<dbReference type="PANTHER" id="PTHR42928">
    <property type="entry name" value="TRICARBOXYLATE-BINDING PROTEIN"/>
    <property type="match status" value="1"/>
</dbReference>
<comment type="similarity">
    <text evidence="1">Belongs to the UPF0065 (bug) family.</text>
</comment>
<feature type="signal peptide" evidence="2">
    <location>
        <begin position="1"/>
        <end position="24"/>
    </location>
</feature>
<dbReference type="InterPro" id="IPR042100">
    <property type="entry name" value="Bug_dom1"/>
</dbReference>
<evidence type="ECO:0000313" key="4">
    <source>
        <dbReference type="Proteomes" id="UP001139516"/>
    </source>
</evidence>